<feature type="transmembrane region" description="Helical" evidence="1">
    <location>
        <begin position="12"/>
        <end position="29"/>
    </location>
</feature>
<keyword evidence="1" id="KW-1133">Transmembrane helix</keyword>
<keyword evidence="1" id="KW-0472">Membrane</keyword>
<keyword evidence="1" id="KW-0812">Transmembrane</keyword>
<evidence type="ECO:0000313" key="2">
    <source>
        <dbReference type="EMBL" id="PLX18375.1"/>
    </source>
</evidence>
<gene>
    <name evidence="2" type="ORF">C0601_04980</name>
</gene>
<organism evidence="2 3">
    <name type="scientific">Muiribacterium halophilum</name>
    <dbReference type="NCBI Taxonomy" id="2053465"/>
    <lineage>
        <taxon>Bacteria</taxon>
        <taxon>Candidatus Muiribacteriota</taxon>
        <taxon>Candidatus Muiribacteriia</taxon>
        <taxon>Candidatus Muiribacteriales</taxon>
        <taxon>Candidatus Muiribacteriaceae</taxon>
        <taxon>Candidatus Muiribacterium</taxon>
    </lineage>
</organism>
<sequence>MKENTNLKELLILIFLIFSIILIGVFYYYQLHRDKVEVFSGDINSEFQELERLLRDDLKIYSEAFDSGGNSFSFYIFSNKSSDYDPMISLVEYNVSEESYLIRKIDGRRTHEFKDIRNVGCTYLDGIFKVIAGNSSEAIDIIVTPVKEILKEE</sequence>
<protein>
    <submittedName>
        <fullName evidence="2">Uncharacterized protein</fullName>
    </submittedName>
</protein>
<dbReference type="Proteomes" id="UP000234857">
    <property type="component" value="Unassembled WGS sequence"/>
</dbReference>
<name>A0A2N5ZI65_MUIH1</name>
<accession>A0A2N5ZI65</accession>
<proteinExistence type="predicted"/>
<evidence type="ECO:0000256" key="1">
    <source>
        <dbReference type="SAM" id="Phobius"/>
    </source>
</evidence>
<dbReference type="AlphaFoldDB" id="A0A2N5ZI65"/>
<dbReference type="EMBL" id="PKTG01000064">
    <property type="protein sequence ID" value="PLX18375.1"/>
    <property type="molecule type" value="Genomic_DNA"/>
</dbReference>
<comment type="caution">
    <text evidence="2">The sequence shown here is derived from an EMBL/GenBank/DDBJ whole genome shotgun (WGS) entry which is preliminary data.</text>
</comment>
<reference evidence="2 3" key="1">
    <citation type="submission" date="2017-11" db="EMBL/GenBank/DDBJ databases">
        <title>Genome-resolved metagenomics identifies genetic mobility, metabolic interactions, and unexpected diversity in perchlorate-reducing communities.</title>
        <authorList>
            <person name="Barnum T.P."/>
            <person name="Figueroa I.A."/>
            <person name="Carlstrom C.I."/>
            <person name="Lucas L.N."/>
            <person name="Engelbrektson A.L."/>
            <person name="Coates J.D."/>
        </authorList>
    </citation>
    <scope>NUCLEOTIDE SEQUENCE [LARGE SCALE GENOMIC DNA]</scope>
    <source>
        <strain evidence="2">BM706</strain>
    </source>
</reference>
<evidence type="ECO:0000313" key="3">
    <source>
        <dbReference type="Proteomes" id="UP000234857"/>
    </source>
</evidence>